<dbReference type="Gene3D" id="1.20.1740.10">
    <property type="entry name" value="Amino acid/polyamine transporter I"/>
    <property type="match status" value="1"/>
</dbReference>
<feature type="transmembrane region" description="Helical" evidence="6">
    <location>
        <begin position="53"/>
        <end position="72"/>
    </location>
</feature>
<comment type="subcellular location">
    <subcellularLocation>
        <location evidence="1">Membrane</location>
        <topology evidence="1">Multi-pass membrane protein</topology>
    </subcellularLocation>
</comment>
<feature type="transmembrane region" description="Helical" evidence="6">
    <location>
        <begin position="445"/>
        <end position="463"/>
    </location>
</feature>
<feature type="compositionally biased region" description="Low complexity" evidence="5">
    <location>
        <begin position="23"/>
        <end position="40"/>
    </location>
</feature>
<evidence type="ECO:0000256" key="4">
    <source>
        <dbReference type="ARBA" id="ARBA00023136"/>
    </source>
</evidence>
<organism evidence="7 8">
    <name type="scientific">Sporothrix curviconia</name>
    <dbReference type="NCBI Taxonomy" id="1260050"/>
    <lineage>
        <taxon>Eukaryota</taxon>
        <taxon>Fungi</taxon>
        <taxon>Dikarya</taxon>
        <taxon>Ascomycota</taxon>
        <taxon>Pezizomycotina</taxon>
        <taxon>Sordariomycetes</taxon>
        <taxon>Sordariomycetidae</taxon>
        <taxon>Ophiostomatales</taxon>
        <taxon>Ophiostomataceae</taxon>
        <taxon>Sporothrix</taxon>
    </lineage>
</organism>
<dbReference type="Proteomes" id="UP001642405">
    <property type="component" value="Unassembled WGS sequence"/>
</dbReference>
<evidence type="ECO:0008006" key="9">
    <source>
        <dbReference type="Google" id="ProtNLM"/>
    </source>
</evidence>
<dbReference type="Pfam" id="PF13520">
    <property type="entry name" value="AA_permease_2"/>
    <property type="match status" value="1"/>
</dbReference>
<keyword evidence="4 6" id="KW-0472">Membrane</keyword>
<keyword evidence="2 6" id="KW-0812">Transmembrane</keyword>
<dbReference type="PANTHER" id="PTHR11785:SF402">
    <property type="entry name" value="AMINO ACID TRANSPORTER (EUROFUNG)"/>
    <property type="match status" value="1"/>
</dbReference>
<evidence type="ECO:0000313" key="8">
    <source>
        <dbReference type="Proteomes" id="UP001642405"/>
    </source>
</evidence>
<feature type="transmembrane region" description="Helical" evidence="6">
    <location>
        <begin position="125"/>
        <end position="151"/>
    </location>
</feature>
<evidence type="ECO:0000256" key="3">
    <source>
        <dbReference type="ARBA" id="ARBA00022989"/>
    </source>
</evidence>
<evidence type="ECO:0000256" key="6">
    <source>
        <dbReference type="SAM" id="Phobius"/>
    </source>
</evidence>
<feature type="transmembrane region" description="Helical" evidence="6">
    <location>
        <begin position="501"/>
        <end position="517"/>
    </location>
</feature>
<proteinExistence type="predicted"/>
<name>A0ABP0CQ51_9PEZI</name>
<feature type="region of interest" description="Disordered" evidence="5">
    <location>
        <begin position="1"/>
        <end position="40"/>
    </location>
</feature>
<dbReference type="InterPro" id="IPR002293">
    <property type="entry name" value="AA/rel_permease1"/>
</dbReference>
<dbReference type="EMBL" id="CAWUHB010000081">
    <property type="protein sequence ID" value="CAK7234222.1"/>
    <property type="molecule type" value="Genomic_DNA"/>
</dbReference>
<gene>
    <name evidence="7" type="ORF">SCUCBS95973_008863</name>
</gene>
<feature type="transmembrane region" description="Helical" evidence="6">
    <location>
        <begin position="265"/>
        <end position="286"/>
    </location>
</feature>
<evidence type="ECO:0000256" key="1">
    <source>
        <dbReference type="ARBA" id="ARBA00004141"/>
    </source>
</evidence>
<accession>A0ABP0CQ51</accession>
<comment type="caution">
    <text evidence="7">The sequence shown here is derived from an EMBL/GenBank/DDBJ whole genome shotgun (WGS) entry which is preliminary data.</text>
</comment>
<protein>
    <recommendedName>
        <fullName evidence="9">Amino acid transporter</fullName>
    </recommendedName>
</protein>
<feature type="transmembrane region" description="Helical" evidence="6">
    <location>
        <begin position="475"/>
        <end position="495"/>
    </location>
</feature>
<dbReference type="PANTHER" id="PTHR11785">
    <property type="entry name" value="AMINO ACID TRANSPORTER"/>
    <property type="match status" value="1"/>
</dbReference>
<dbReference type="InterPro" id="IPR050598">
    <property type="entry name" value="AminoAcid_Transporter"/>
</dbReference>
<feature type="transmembrane region" description="Helical" evidence="6">
    <location>
        <begin position="350"/>
        <end position="372"/>
    </location>
</feature>
<reference evidence="7 8" key="1">
    <citation type="submission" date="2024-01" db="EMBL/GenBank/DDBJ databases">
        <authorList>
            <person name="Allen C."/>
            <person name="Tagirdzhanova G."/>
        </authorList>
    </citation>
    <scope>NUCLEOTIDE SEQUENCE [LARGE SCALE GENOMIC DNA]</scope>
</reference>
<feature type="transmembrane region" description="Helical" evidence="6">
    <location>
        <begin position="84"/>
        <end position="104"/>
    </location>
</feature>
<dbReference type="PIRSF" id="PIRSF006060">
    <property type="entry name" value="AA_transporter"/>
    <property type="match status" value="1"/>
</dbReference>
<feature type="transmembrane region" description="Helical" evidence="6">
    <location>
        <begin position="206"/>
        <end position="228"/>
    </location>
</feature>
<keyword evidence="3 6" id="KW-1133">Transmembrane helix</keyword>
<feature type="transmembrane region" description="Helical" evidence="6">
    <location>
        <begin position="307"/>
        <end position="330"/>
    </location>
</feature>
<keyword evidence="8" id="KW-1185">Reference proteome</keyword>
<sequence length="531" mass="54303">MASEAVAAEQLPLLGDQNGNGNGPSSARDPAPGASPAAGPSPAFRRNLGALEAFAIVISIVIGSGIFTSPGAVDTNVPSPGAALGVWLVGGLLAWTGAATLAELGTAIPGEGGVQPYLQYVYGDIVGFLAAWTWLVAVMPATLAILSIVFVESATAALGGGGGGSSASDGGEGQSLAHKLLSVAVLVAVSLANSISTRVSARLNNFFVGTKFVAIGAVVVAALAVVVVQTTTTGAPGGHDWRTSNWFASRPTLNPDGTTTDWTQLSSWALLGHLSAALYGALWAYSGWDKAVYVSAELREPARQLPLAIHAALPTIALCFLAANAAYYVLLPWNVVSTTDSIAVTAFARLLGPAAGVTAALLVCLVVAGSLLGNSFVAGRMAVAAANKNWIPSAFAILGGLSPSSASPATPRSDSPVNALALAAGLGAVYILVGNFRALLTFNGLGEFSFFFLTVAGALVLRVREPALPRPYKPLVAAPIAFTLVSGFVVARGAAFAPVQALVLLALWLQGVAYYYWRRWVQQLRAAREEA</sequence>
<evidence type="ECO:0000256" key="2">
    <source>
        <dbReference type="ARBA" id="ARBA00022692"/>
    </source>
</evidence>
<feature type="transmembrane region" description="Helical" evidence="6">
    <location>
        <begin position="419"/>
        <end position="439"/>
    </location>
</feature>
<evidence type="ECO:0000313" key="7">
    <source>
        <dbReference type="EMBL" id="CAK7234222.1"/>
    </source>
</evidence>
<evidence type="ECO:0000256" key="5">
    <source>
        <dbReference type="SAM" id="MobiDB-lite"/>
    </source>
</evidence>